<reference evidence="2" key="1">
    <citation type="journal article" date="2023" name="Front. Plant Sci.">
        <title>Chromosomal-level genome assembly of Melastoma candidum provides insights into trichome evolution.</title>
        <authorList>
            <person name="Zhong Y."/>
            <person name="Wu W."/>
            <person name="Sun C."/>
            <person name="Zou P."/>
            <person name="Liu Y."/>
            <person name="Dai S."/>
            <person name="Zhou R."/>
        </authorList>
    </citation>
    <scope>NUCLEOTIDE SEQUENCE [LARGE SCALE GENOMIC DNA]</scope>
</reference>
<gene>
    <name evidence="1" type="ORF">MLD38_029207</name>
</gene>
<evidence type="ECO:0000313" key="1">
    <source>
        <dbReference type="EMBL" id="KAI4330971.1"/>
    </source>
</evidence>
<protein>
    <submittedName>
        <fullName evidence="1">Uncharacterized protein</fullName>
    </submittedName>
</protein>
<accession>A0ACB9N4X2</accession>
<proteinExistence type="predicted"/>
<evidence type="ECO:0000313" key="2">
    <source>
        <dbReference type="Proteomes" id="UP001057402"/>
    </source>
</evidence>
<comment type="caution">
    <text evidence="1">The sequence shown here is derived from an EMBL/GenBank/DDBJ whole genome shotgun (WGS) entry which is preliminary data.</text>
</comment>
<name>A0ACB9N4X2_9MYRT</name>
<dbReference type="Proteomes" id="UP001057402">
    <property type="component" value="Chromosome 8"/>
</dbReference>
<organism evidence="1 2">
    <name type="scientific">Melastoma candidum</name>
    <dbReference type="NCBI Taxonomy" id="119954"/>
    <lineage>
        <taxon>Eukaryota</taxon>
        <taxon>Viridiplantae</taxon>
        <taxon>Streptophyta</taxon>
        <taxon>Embryophyta</taxon>
        <taxon>Tracheophyta</taxon>
        <taxon>Spermatophyta</taxon>
        <taxon>Magnoliopsida</taxon>
        <taxon>eudicotyledons</taxon>
        <taxon>Gunneridae</taxon>
        <taxon>Pentapetalae</taxon>
        <taxon>rosids</taxon>
        <taxon>malvids</taxon>
        <taxon>Myrtales</taxon>
        <taxon>Melastomataceae</taxon>
        <taxon>Melastomatoideae</taxon>
        <taxon>Melastomateae</taxon>
        <taxon>Melastoma</taxon>
    </lineage>
</organism>
<dbReference type="EMBL" id="CM042887">
    <property type="protein sequence ID" value="KAI4330971.1"/>
    <property type="molecule type" value="Genomic_DNA"/>
</dbReference>
<keyword evidence="2" id="KW-1185">Reference proteome</keyword>
<sequence length="694" mass="77152">MEGTVNEECCCFFDAREDMSVTSSSVHLDDDIDGTGDVAEPPPFAYEVWLRSPGSVQERRREFFCSMGICSSDAKDSMIGVDRIMEGSGAVLRDSGFPGRPRVCSSSSSMSSMDTDASDLSGELTVKEARSVCRAEDFNGAVECPADDALKRSSCSPTHQTDEMEDAATRSAKQPSMRNIKKWWLGRLRSFSCVKDKQGVEVMSQDAGRQGPRAEKVKVHPCGKMSKELSALFTGQDFQAHKGMISKMKFSPDGRYLASAGEDGIVRLWQVVEDDRCNDIDIPEIDPSSVYFTVNHVSKLTPIFTDKEKIGKPRSLRKTSNSACVVFPPKIFRLLEKPLCKFRGHEGEILDLVWSSDNYLLSASVDKTVRMWQVGCDRCIGVFWHCNYVTCVQFNPVDSRQFITGSLDGKLRIWDIPGSQVVEWTDMKDIATAICCRPDGEGVVVGCLSGSCRFYSFSDYHLQFDSEVCLCNKKKAPCKRITSIEFLPQDANKIMVTSADSQIRILDGANVISRYKGHRSTGNQATFASCTTDGKHIISTSEDSGVYLWKCNKQDSPLFARATKVIKSCEHFTPGASVAIPWNGIQHERSDAELQFGVLGMELLEPLPYSSACFFPGQGYFLELLFPKTAATWPEEKLPTELTSLPSMHKTQYKFLRSSCQSMSNSHAWDLVIVTAGRDGRIRSFLNYGLPVTR</sequence>